<dbReference type="Proteomes" id="UP000655751">
    <property type="component" value="Unassembled WGS sequence"/>
</dbReference>
<gene>
    <name evidence="1" type="ORF">IT779_01950</name>
</gene>
<protein>
    <submittedName>
        <fullName evidence="1">Uncharacterized protein</fullName>
    </submittedName>
</protein>
<organism evidence="1 2">
    <name type="scientific">Nocardia bovistercoris</name>
    <dbReference type="NCBI Taxonomy" id="2785916"/>
    <lineage>
        <taxon>Bacteria</taxon>
        <taxon>Bacillati</taxon>
        <taxon>Actinomycetota</taxon>
        <taxon>Actinomycetes</taxon>
        <taxon>Mycobacteriales</taxon>
        <taxon>Nocardiaceae</taxon>
        <taxon>Nocardia</taxon>
    </lineage>
</organism>
<keyword evidence="2" id="KW-1185">Reference proteome</keyword>
<dbReference type="RefSeq" id="WP_196147372.1">
    <property type="nucleotide sequence ID" value="NZ_JADMLG010000001.1"/>
</dbReference>
<reference evidence="1" key="1">
    <citation type="submission" date="2020-11" db="EMBL/GenBank/DDBJ databases">
        <title>Nocardia NEAU-351.nov., a novel actinomycete isolated from the cow dung.</title>
        <authorList>
            <person name="Zhang X."/>
        </authorList>
    </citation>
    <scope>NUCLEOTIDE SEQUENCE</scope>
    <source>
        <strain evidence="1">NEAU-351</strain>
    </source>
</reference>
<proteinExistence type="predicted"/>
<sequence>MQRNQYPSLCIECARGVAKSCGFIYDPGGRNIVVCDDCVYAIYGEQKGFLVRLLDNDSEQ</sequence>
<accession>A0A931I7Y8</accession>
<name>A0A931I7Y8_9NOCA</name>
<evidence type="ECO:0000313" key="2">
    <source>
        <dbReference type="Proteomes" id="UP000655751"/>
    </source>
</evidence>
<evidence type="ECO:0000313" key="1">
    <source>
        <dbReference type="EMBL" id="MBH0775045.1"/>
    </source>
</evidence>
<dbReference type="EMBL" id="JADMLG010000001">
    <property type="protein sequence ID" value="MBH0775045.1"/>
    <property type="molecule type" value="Genomic_DNA"/>
</dbReference>
<comment type="caution">
    <text evidence="1">The sequence shown here is derived from an EMBL/GenBank/DDBJ whole genome shotgun (WGS) entry which is preliminary data.</text>
</comment>
<dbReference type="AlphaFoldDB" id="A0A931I7Y8"/>